<dbReference type="EMBL" id="JACJIA010000005">
    <property type="protein sequence ID" value="MBA8952442.1"/>
    <property type="molecule type" value="Genomic_DNA"/>
</dbReference>
<name>A0A7W3LQL6_ACTNM</name>
<reference evidence="2 3" key="1">
    <citation type="submission" date="2020-08" db="EMBL/GenBank/DDBJ databases">
        <title>Genomic Encyclopedia of Type Strains, Phase IV (KMG-IV): sequencing the most valuable type-strain genomes for metagenomic binning, comparative biology and taxonomic classification.</title>
        <authorList>
            <person name="Goeker M."/>
        </authorList>
    </citation>
    <scope>NUCLEOTIDE SEQUENCE [LARGE SCALE GENOMIC DNA]</scope>
    <source>
        <strain evidence="2 3">DSM 44197</strain>
    </source>
</reference>
<feature type="compositionally biased region" description="Basic and acidic residues" evidence="1">
    <location>
        <begin position="39"/>
        <end position="50"/>
    </location>
</feature>
<accession>A0A7W3LQL6</accession>
<feature type="region of interest" description="Disordered" evidence="1">
    <location>
        <begin position="1"/>
        <end position="60"/>
    </location>
</feature>
<organism evidence="2 3">
    <name type="scientific">Actinomadura namibiensis</name>
    <dbReference type="NCBI Taxonomy" id="182080"/>
    <lineage>
        <taxon>Bacteria</taxon>
        <taxon>Bacillati</taxon>
        <taxon>Actinomycetota</taxon>
        <taxon>Actinomycetes</taxon>
        <taxon>Streptosporangiales</taxon>
        <taxon>Thermomonosporaceae</taxon>
        <taxon>Actinomadura</taxon>
    </lineage>
</organism>
<dbReference type="AlphaFoldDB" id="A0A7W3LQL6"/>
<dbReference type="Proteomes" id="UP000572680">
    <property type="component" value="Unassembled WGS sequence"/>
</dbReference>
<feature type="compositionally biased region" description="Basic and acidic residues" evidence="1">
    <location>
        <begin position="1"/>
        <end position="29"/>
    </location>
</feature>
<dbReference type="RefSeq" id="WP_182844741.1">
    <property type="nucleotide sequence ID" value="NZ_BAAALP010000032.1"/>
</dbReference>
<evidence type="ECO:0000313" key="2">
    <source>
        <dbReference type="EMBL" id="MBA8952442.1"/>
    </source>
</evidence>
<feature type="region of interest" description="Disordered" evidence="1">
    <location>
        <begin position="167"/>
        <end position="198"/>
    </location>
</feature>
<proteinExistence type="predicted"/>
<protein>
    <submittedName>
        <fullName evidence="2">Uncharacterized protein</fullName>
    </submittedName>
</protein>
<evidence type="ECO:0000313" key="3">
    <source>
        <dbReference type="Proteomes" id="UP000572680"/>
    </source>
</evidence>
<gene>
    <name evidence="2" type="ORF">HNR61_004088</name>
</gene>
<keyword evidence="3" id="KW-1185">Reference proteome</keyword>
<sequence>MTSSQGHDRKQCPEKGTGSDERLFAKDTESFIQGGEAGRQARDKVQETRPRPTTPGQDPKACELHVCMGLNSCAGHGRDGTGWMAGTGQCATVFHECHGANECRGQGGCGYTGHEAEQAVPGAQHCRYSGSCASPINVSRVHAAGPFRGTSVWKRARKVFEQRMYEAGVPFGPSPGEGYPDDEVPSYETGRVDQPKKK</sequence>
<comment type="caution">
    <text evidence="2">The sequence shown here is derived from an EMBL/GenBank/DDBJ whole genome shotgun (WGS) entry which is preliminary data.</text>
</comment>
<evidence type="ECO:0000256" key="1">
    <source>
        <dbReference type="SAM" id="MobiDB-lite"/>
    </source>
</evidence>